<dbReference type="AlphaFoldDB" id="G2XQ48"/>
<dbReference type="EMBL" id="FQ790251">
    <property type="protein sequence ID" value="CCD42936.1"/>
    <property type="molecule type" value="Genomic_DNA"/>
</dbReference>
<proteinExistence type="predicted"/>
<evidence type="ECO:0000313" key="1">
    <source>
        <dbReference type="EMBL" id="CCD42936.1"/>
    </source>
</evidence>
<protein>
    <submittedName>
        <fullName evidence="1">Uncharacterized protein</fullName>
    </submittedName>
</protein>
<dbReference type="Proteomes" id="UP000008177">
    <property type="component" value="Unplaced contigs"/>
</dbReference>
<reference evidence="2" key="1">
    <citation type="journal article" date="2011" name="PLoS Genet.">
        <title>Genomic analysis of the necrotrophic fungal pathogens Sclerotinia sclerotiorum and Botrytis cinerea.</title>
        <authorList>
            <person name="Amselem J."/>
            <person name="Cuomo C.A."/>
            <person name="van Kan J.A."/>
            <person name="Viaud M."/>
            <person name="Benito E.P."/>
            <person name="Couloux A."/>
            <person name="Coutinho P.M."/>
            <person name="de Vries R.P."/>
            <person name="Dyer P.S."/>
            <person name="Fillinger S."/>
            <person name="Fournier E."/>
            <person name="Gout L."/>
            <person name="Hahn M."/>
            <person name="Kohn L."/>
            <person name="Lapalu N."/>
            <person name="Plummer K.M."/>
            <person name="Pradier J.M."/>
            <person name="Quevillon E."/>
            <person name="Sharon A."/>
            <person name="Simon A."/>
            <person name="ten Have A."/>
            <person name="Tudzynski B."/>
            <person name="Tudzynski P."/>
            <person name="Wincker P."/>
            <person name="Andrew M."/>
            <person name="Anthouard V."/>
            <person name="Beever R.E."/>
            <person name="Beffa R."/>
            <person name="Benoit I."/>
            <person name="Bouzid O."/>
            <person name="Brault B."/>
            <person name="Chen Z."/>
            <person name="Choquer M."/>
            <person name="Collemare J."/>
            <person name="Cotton P."/>
            <person name="Danchin E.G."/>
            <person name="Da Silva C."/>
            <person name="Gautier A."/>
            <person name="Giraud C."/>
            <person name="Giraud T."/>
            <person name="Gonzalez C."/>
            <person name="Grossetete S."/>
            <person name="Guldener U."/>
            <person name="Henrissat B."/>
            <person name="Howlett B.J."/>
            <person name="Kodira C."/>
            <person name="Kretschmer M."/>
            <person name="Lappartient A."/>
            <person name="Leroch M."/>
            <person name="Levis C."/>
            <person name="Mauceli E."/>
            <person name="Neuveglise C."/>
            <person name="Oeser B."/>
            <person name="Pearson M."/>
            <person name="Poulain J."/>
            <person name="Poussereau N."/>
            <person name="Quesneville H."/>
            <person name="Rascle C."/>
            <person name="Schumacher J."/>
            <person name="Segurens B."/>
            <person name="Sexton A."/>
            <person name="Silva E."/>
            <person name="Sirven C."/>
            <person name="Soanes D.M."/>
            <person name="Talbot N.J."/>
            <person name="Templeton M."/>
            <person name="Yandava C."/>
            <person name="Yarden O."/>
            <person name="Zeng Q."/>
            <person name="Rollins J.A."/>
            <person name="Lebrun M.H."/>
            <person name="Dickman M."/>
        </authorList>
    </citation>
    <scope>NUCLEOTIDE SEQUENCE [LARGE SCALE GENOMIC DNA]</scope>
    <source>
        <strain evidence="2">T4</strain>
    </source>
</reference>
<accession>G2XQ48</accession>
<gene>
    <name evidence="1" type="ORF">BofuT4_P070120.1</name>
</gene>
<sequence>MARYRVLWLAQSRTTWTGTLGAPGTRDYARPVSGWKITVAGSVLDDIAGAFSNAHNSLTWEKEKKERKRLVWDSLMSRALVDVDVDVDVDVRVDVGCGCACACACACEDTFPRSLPLESEHIVTVHWN</sequence>
<organism evidence="1 2">
    <name type="scientific">Botryotinia fuckeliana (strain T4)</name>
    <name type="common">Noble rot fungus</name>
    <name type="synonym">Botrytis cinerea</name>
    <dbReference type="NCBI Taxonomy" id="999810"/>
    <lineage>
        <taxon>Eukaryota</taxon>
        <taxon>Fungi</taxon>
        <taxon>Dikarya</taxon>
        <taxon>Ascomycota</taxon>
        <taxon>Pezizomycotina</taxon>
        <taxon>Leotiomycetes</taxon>
        <taxon>Helotiales</taxon>
        <taxon>Sclerotiniaceae</taxon>
        <taxon>Botrytis</taxon>
    </lineage>
</organism>
<name>G2XQ48_BOTF4</name>
<dbReference type="HOGENOM" id="CLU_1959231_0_0_1"/>
<dbReference type="InParanoid" id="G2XQ48"/>
<evidence type="ECO:0000313" key="2">
    <source>
        <dbReference type="Proteomes" id="UP000008177"/>
    </source>
</evidence>